<evidence type="ECO:0000256" key="1">
    <source>
        <dbReference type="SAM" id="MobiDB-lite"/>
    </source>
</evidence>
<feature type="region of interest" description="Disordered" evidence="1">
    <location>
        <begin position="1"/>
        <end position="29"/>
    </location>
</feature>
<organism evidence="2 3">
    <name type="scientific">Elasticomyces elasticus</name>
    <dbReference type="NCBI Taxonomy" id="574655"/>
    <lineage>
        <taxon>Eukaryota</taxon>
        <taxon>Fungi</taxon>
        <taxon>Dikarya</taxon>
        <taxon>Ascomycota</taxon>
        <taxon>Pezizomycotina</taxon>
        <taxon>Dothideomycetes</taxon>
        <taxon>Dothideomycetidae</taxon>
        <taxon>Mycosphaerellales</taxon>
        <taxon>Teratosphaeriaceae</taxon>
        <taxon>Elasticomyces</taxon>
    </lineage>
</organism>
<name>A0AAN7ZME7_9PEZI</name>
<reference evidence="2" key="1">
    <citation type="submission" date="2023-08" db="EMBL/GenBank/DDBJ databases">
        <title>Black Yeasts Isolated from many extreme environments.</title>
        <authorList>
            <person name="Coleine C."/>
            <person name="Stajich J.E."/>
            <person name="Selbmann L."/>
        </authorList>
    </citation>
    <scope>NUCLEOTIDE SEQUENCE</scope>
    <source>
        <strain evidence="2">CCFEE 5810</strain>
    </source>
</reference>
<evidence type="ECO:0000313" key="2">
    <source>
        <dbReference type="EMBL" id="KAK5695836.1"/>
    </source>
</evidence>
<accession>A0AAN7ZME7</accession>
<dbReference type="EMBL" id="JAVRQU010000013">
    <property type="protein sequence ID" value="KAK5695836.1"/>
    <property type="molecule type" value="Genomic_DNA"/>
</dbReference>
<proteinExistence type="predicted"/>
<comment type="caution">
    <text evidence="2">The sequence shown here is derived from an EMBL/GenBank/DDBJ whole genome shotgun (WGS) entry which is preliminary data.</text>
</comment>
<dbReference type="AlphaFoldDB" id="A0AAN7ZME7"/>
<sequence length="240" mass="27172">MVAPYVQPQSSLTPAAPLPPPLPQTQTQQLPLQQTCPLLTIIPLDIRTRIYELAFQRAPGSINLLLVRLPSKALLRSCHQINEEAHGVYRSAYQKFWAEADFSLHYTGMSVPQYPVGFSELDLSNVRHLTFFVPLGAITDMLGDAPPGRYNEDDMMSYKRLANTSWACTSEYEEPPQHDNDVRLTTRRGPTYRIGMFVADMDALTEIEAGGDFFPITKEDIRVLTGLTLRTKEQWEAMRQ</sequence>
<protein>
    <submittedName>
        <fullName evidence="2">Uncharacterized protein</fullName>
    </submittedName>
</protein>
<evidence type="ECO:0000313" key="3">
    <source>
        <dbReference type="Proteomes" id="UP001310594"/>
    </source>
</evidence>
<dbReference type="Proteomes" id="UP001310594">
    <property type="component" value="Unassembled WGS sequence"/>
</dbReference>
<gene>
    <name evidence="2" type="ORF">LTR97_008256</name>
</gene>